<dbReference type="AlphaFoldDB" id="A0A7D9JGM9"/>
<comment type="caution">
    <text evidence="1">Lacks conserved residue(s) required for the propagation of feature annotation.</text>
</comment>
<dbReference type="Proteomes" id="UP001152795">
    <property type="component" value="Unassembled WGS sequence"/>
</dbReference>
<dbReference type="InterPro" id="IPR003582">
    <property type="entry name" value="ShKT_dom"/>
</dbReference>
<gene>
    <name evidence="2" type="ORF">PACLA_8A073656</name>
</gene>
<proteinExistence type="predicted"/>
<evidence type="ECO:0000313" key="2">
    <source>
        <dbReference type="EMBL" id="CAB4029378.1"/>
    </source>
</evidence>
<dbReference type="EMBL" id="CACRXK020016132">
    <property type="protein sequence ID" value="CAB4029378.1"/>
    <property type="molecule type" value="Genomic_DNA"/>
</dbReference>
<name>A0A7D9JGM9_PARCT</name>
<evidence type="ECO:0000256" key="1">
    <source>
        <dbReference type="PROSITE-ProRule" id="PRU01005"/>
    </source>
</evidence>
<sequence length="267" mass="29702">AHRNQNNSRKRTTIRFFSNTKAKKFSDTDSPQTMAFLTAAEAVVAAESQSTGQISNFKVLVISDSEVFPVMDDVKNYFLNASVEINAVDLSKDGSSELERIVTVPSAEHYFHSPVINTGLQSVVDDVCKTLLKAPSQKNVKPFFKVNKLLARPLKEMTSSYMEQSPQYHYEAAATGNTDLNTNLDGEIEGDSTEYKWSPQPELEPAASVEDIQDTPEELYGAEDKRDICKYLHDECNTHMQAGLCTDDDPQAQGMKKFCKTTCGFCV</sequence>
<keyword evidence="3" id="KW-1185">Reference proteome</keyword>
<protein>
    <submittedName>
        <fullName evidence="2">Uncharacterized protein</fullName>
    </submittedName>
</protein>
<comment type="caution">
    <text evidence="2">The sequence shown here is derived from an EMBL/GenBank/DDBJ whole genome shotgun (WGS) entry which is preliminary data.</text>
</comment>
<organism evidence="2 3">
    <name type="scientific">Paramuricea clavata</name>
    <name type="common">Red gorgonian</name>
    <name type="synonym">Violescent sea-whip</name>
    <dbReference type="NCBI Taxonomy" id="317549"/>
    <lineage>
        <taxon>Eukaryota</taxon>
        <taxon>Metazoa</taxon>
        <taxon>Cnidaria</taxon>
        <taxon>Anthozoa</taxon>
        <taxon>Octocorallia</taxon>
        <taxon>Malacalcyonacea</taxon>
        <taxon>Plexauridae</taxon>
        <taxon>Paramuricea</taxon>
    </lineage>
</organism>
<feature type="non-terminal residue" evidence="2">
    <location>
        <position position="267"/>
    </location>
</feature>
<accession>A0A7D9JGM9</accession>
<reference evidence="2" key="1">
    <citation type="submission" date="2020-04" db="EMBL/GenBank/DDBJ databases">
        <authorList>
            <person name="Alioto T."/>
            <person name="Alioto T."/>
            <person name="Gomez Garrido J."/>
        </authorList>
    </citation>
    <scope>NUCLEOTIDE SEQUENCE</scope>
    <source>
        <strain evidence="2">A484AB</strain>
    </source>
</reference>
<dbReference type="OrthoDB" id="10426750at2759"/>
<dbReference type="PROSITE" id="PS51670">
    <property type="entry name" value="SHKT"/>
    <property type="match status" value="1"/>
</dbReference>
<evidence type="ECO:0000313" key="3">
    <source>
        <dbReference type="Proteomes" id="UP001152795"/>
    </source>
</evidence>